<feature type="domain" description="Helix-hairpin-helix DNA-binding motif class 1" evidence="3">
    <location>
        <begin position="212"/>
        <end position="231"/>
    </location>
</feature>
<evidence type="ECO:0000313" key="5">
    <source>
        <dbReference type="Proteomes" id="UP000199671"/>
    </source>
</evidence>
<dbReference type="Gene3D" id="3.10.560.10">
    <property type="entry name" value="Outer membrane lipoprotein wza domain like"/>
    <property type="match status" value="1"/>
</dbReference>
<dbReference type="SMART" id="SM00278">
    <property type="entry name" value="HhH1"/>
    <property type="match status" value="2"/>
</dbReference>
<dbReference type="Proteomes" id="UP000199671">
    <property type="component" value="Unassembled WGS sequence"/>
</dbReference>
<proteinExistence type="predicted"/>
<feature type="domain" description="Helix-hairpin-helix DNA-binding motif class 1" evidence="3">
    <location>
        <begin position="242"/>
        <end position="261"/>
    </location>
</feature>
<dbReference type="EMBL" id="FNHU01000006">
    <property type="protein sequence ID" value="SDM71782.1"/>
    <property type="molecule type" value="Genomic_DNA"/>
</dbReference>
<evidence type="ECO:0000256" key="2">
    <source>
        <dbReference type="SAM" id="Phobius"/>
    </source>
</evidence>
<reference evidence="4 5" key="1">
    <citation type="submission" date="2016-10" db="EMBL/GenBank/DDBJ databases">
        <authorList>
            <person name="de Groot N.N."/>
        </authorList>
    </citation>
    <scope>NUCLEOTIDE SEQUENCE [LARGE SCALE GENOMIC DNA]</scope>
    <source>
        <strain evidence="4 5">KPR-7B</strain>
    </source>
</reference>
<name>A0A1G9VHT7_9ACTO</name>
<dbReference type="InterPro" id="IPR004509">
    <property type="entry name" value="Competence_ComEA_HhH"/>
</dbReference>
<dbReference type="GO" id="GO:0006281">
    <property type="term" value="P:DNA repair"/>
    <property type="evidence" value="ECO:0007669"/>
    <property type="project" value="InterPro"/>
</dbReference>
<gene>
    <name evidence="4" type="ORF">SAMN04487766_10616</name>
</gene>
<dbReference type="SUPFAM" id="SSF47781">
    <property type="entry name" value="RuvA domain 2-like"/>
    <property type="match status" value="1"/>
</dbReference>
<dbReference type="GO" id="GO:0003677">
    <property type="term" value="F:DNA binding"/>
    <property type="evidence" value="ECO:0007669"/>
    <property type="project" value="InterPro"/>
</dbReference>
<feature type="region of interest" description="Disordered" evidence="1">
    <location>
        <begin position="75"/>
        <end position="96"/>
    </location>
</feature>
<dbReference type="PANTHER" id="PTHR21180">
    <property type="entry name" value="ENDONUCLEASE/EXONUCLEASE/PHOSPHATASE FAMILY DOMAIN-CONTAINING PROTEIN 1"/>
    <property type="match status" value="1"/>
</dbReference>
<feature type="transmembrane region" description="Helical" evidence="2">
    <location>
        <begin position="39"/>
        <end position="60"/>
    </location>
</feature>
<evidence type="ECO:0000259" key="3">
    <source>
        <dbReference type="SMART" id="SM00278"/>
    </source>
</evidence>
<keyword evidence="2" id="KW-0472">Membrane</keyword>
<organism evidence="4 5">
    <name type="scientific">Actinomyces ruminicola</name>
    <dbReference type="NCBI Taxonomy" id="332524"/>
    <lineage>
        <taxon>Bacteria</taxon>
        <taxon>Bacillati</taxon>
        <taxon>Actinomycetota</taxon>
        <taxon>Actinomycetes</taxon>
        <taxon>Actinomycetales</taxon>
        <taxon>Actinomycetaceae</taxon>
        <taxon>Actinomyces</taxon>
    </lineage>
</organism>
<dbReference type="RefSeq" id="WP_256329134.1">
    <property type="nucleotide sequence ID" value="NZ_FNHU01000006.1"/>
</dbReference>
<dbReference type="InterPro" id="IPR051675">
    <property type="entry name" value="Endo/Exo/Phosphatase_dom_1"/>
</dbReference>
<keyword evidence="2" id="KW-1133">Transmembrane helix</keyword>
<feature type="compositionally biased region" description="Low complexity" evidence="1">
    <location>
        <begin position="84"/>
        <end position="96"/>
    </location>
</feature>
<dbReference type="AlphaFoldDB" id="A0A1G9VHT7"/>
<dbReference type="PANTHER" id="PTHR21180:SF32">
    <property type="entry name" value="ENDONUCLEASE_EXONUCLEASE_PHOSPHATASE FAMILY DOMAIN-CONTAINING PROTEIN 1"/>
    <property type="match status" value="1"/>
</dbReference>
<sequence length="264" mass="26403">MSGKRVADRVGKRPLTDFVRIACSTDPAEPVRRPRRLALAPRAAIGIGIALVLLALALALRTVLLAPATVARDGSAATTAREGTVTAPTVPVTDPLATSAPTGMDAGGELVVHVAGAVASPGVVVLPAGARVVDAITAAGGALPDADTDQLNLARVLVDGEQVRVPYQGEDASAWNADDGSAQAGGEATAGEGGGTGTAADGRININTATAAQLEGLPGIGPALAQRIVDYRTEHGPFTSVDELMSVSGIGTAKLEGLRDEATV</sequence>
<dbReference type="Pfam" id="PF12836">
    <property type="entry name" value="HHH_3"/>
    <property type="match status" value="1"/>
</dbReference>
<accession>A0A1G9VHT7</accession>
<dbReference type="Pfam" id="PF10531">
    <property type="entry name" value="SLBB"/>
    <property type="match status" value="1"/>
</dbReference>
<dbReference type="GO" id="GO:0015627">
    <property type="term" value="C:type II protein secretion system complex"/>
    <property type="evidence" value="ECO:0007669"/>
    <property type="project" value="TreeGrafter"/>
</dbReference>
<protein>
    <submittedName>
        <fullName evidence="4">Competence protein ComEA</fullName>
    </submittedName>
</protein>
<dbReference type="InterPro" id="IPR003583">
    <property type="entry name" value="Hlx-hairpin-Hlx_DNA-bd_motif"/>
</dbReference>
<dbReference type="InterPro" id="IPR010994">
    <property type="entry name" value="RuvA_2-like"/>
</dbReference>
<dbReference type="NCBIfam" id="TIGR00426">
    <property type="entry name" value="competence protein ComEA helix-hairpin-helix repeat region"/>
    <property type="match status" value="1"/>
</dbReference>
<dbReference type="Gene3D" id="1.10.150.320">
    <property type="entry name" value="Photosystem II 12 kDa extrinsic protein"/>
    <property type="match status" value="1"/>
</dbReference>
<dbReference type="InterPro" id="IPR019554">
    <property type="entry name" value="Soluble_ligand-bd"/>
</dbReference>
<evidence type="ECO:0000256" key="1">
    <source>
        <dbReference type="SAM" id="MobiDB-lite"/>
    </source>
</evidence>
<feature type="region of interest" description="Disordered" evidence="1">
    <location>
        <begin position="171"/>
        <end position="199"/>
    </location>
</feature>
<dbReference type="GO" id="GO:0015628">
    <property type="term" value="P:protein secretion by the type II secretion system"/>
    <property type="evidence" value="ECO:0007669"/>
    <property type="project" value="TreeGrafter"/>
</dbReference>
<evidence type="ECO:0000313" key="4">
    <source>
        <dbReference type="EMBL" id="SDM71782.1"/>
    </source>
</evidence>
<keyword evidence="2" id="KW-0812">Transmembrane</keyword>